<dbReference type="GO" id="GO:0000725">
    <property type="term" value="P:recombinational repair"/>
    <property type="evidence" value="ECO:0007669"/>
    <property type="project" value="TreeGrafter"/>
</dbReference>
<evidence type="ECO:0000313" key="9">
    <source>
        <dbReference type="Proteomes" id="UP000004226"/>
    </source>
</evidence>
<evidence type="ECO:0000256" key="1">
    <source>
        <dbReference type="ARBA" id="ARBA00022741"/>
    </source>
</evidence>
<dbReference type="eggNOG" id="COG0210">
    <property type="taxonomic scope" value="Bacteria"/>
</dbReference>
<dbReference type="GO" id="GO:0005524">
    <property type="term" value="F:ATP binding"/>
    <property type="evidence" value="ECO:0007669"/>
    <property type="project" value="UniProtKB-UniRule"/>
</dbReference>
<evidence type="ECO:0000256" key="5">
    <source>
        <dbReference type="PROSITE-ProRule" id="PRU00560"/>
    </source>
</evidence>
<keyword evidence="1 5" id="KW-0547">Nucleotide-binding</keyword>
<feature type="coiled-coil region" evidence="6">
    <location>
        <begin position="10"/>
        <end position="65"/>
    </location>
</feature>
<comment type="caution">
    <text evidence="8">The sequence shown here is derived from an EMBL/GenBank/DDBJ whole genome shotgun (WGS) entry which is preliminary data.</text>
</comment>
<dbReference type="Gene3D" id="3.40.50.300">
    <property type="entry name" value="P-loop containing nucleotide triphosphate hydrolases"/>
    <property type="match status" value="3"/>
</dbReference>
<dbReference type="InterPro" id="IPR014016">
    <property type="entry name" value="UvrD-like_ATP-bd"/>
</dbReference>
<evidence type="ECO:0000256" key="4">
    <source>
        <dbReference type="ARBA" id="ARBA00022840"/>
    </source>
</evidence>
<dbReference type="EMBL" id="ADAD01000195">
    <property type="protein sequence ID" value="EEY33982.1"/>
    <property type="molecule type" value="Genomic_DNA"/>
</dbReference>
<feature type="coiled-coil region" evidence="6">
    <location>
        <begin position="107"/>
        <end position="134"/>
    </location>
</feature>
<dbReference type="AlphaFoldDB" id="D0GPM6"/>
<evidence type="ECO:0000256" key="2">
    <source>
        <dbReference type="ARBA" id="ARBA00022801"/>
    </source>
</evidence>
<evidence type="ECO:0000259" key="7">
    <source>
        <dbReference type="PROSITE" id="PS51198"/>
    </source>
</evidence>
<keyword evidence="9" id="KW-1185">Reference proteome</keyword>
<dbReference type="GO" id="GO:0016787">
    <property type="term" value="F:hydrolase activity"/>
    <property type="evidence" value="ECO:0007669"/>
    <property type="project" value="UniProtKB-UniRule"/>
</dbReference>
<dbReference type="InterPro" id="IPR000212">
    <property type="entry name" value="DNA_helicase_UvrD/REP"/>
</dbReference>
<keyword evidence="3 5" id="KW-0347">Helicase</keyword>
<keyword evidence="4 5" id="KW-0067">ATP-binding</keyword>
<dbReference type="Proteomes" id="UP000004226">
    <property type="component" value="Unassembled WGS sequence"/>
</dbReference>
<dbReference type="PANTHER" id="PTHR11070:SF2">
    <property type="entry name" value="ATP-DEPENDENT DNA HELICASE SRS2"/>
    <property type="match status" value="1"/>
</dbReference>
<dbReference type="SUPFAM" id="SSF52540">
    <property type="entry name" value="P-loop containing nucleoside triphosphate hydrolases"/>
    <property type="match status" value="1"/>
</dbReference>
<feature type="binding site" evidence="5">
    <location>
        <begin position="34"/>
        <end position="41"/>
    </location>
    <ligand>
        <name>ATP</name>
        <dbReference type="ChEBI" id="CHEBI:30616"/>
    </ligand>
</feature>
<dbReference type="RefSeq" id="WP_006808435.1">
    <property type="nucleotide sequence ID" value="NZ_ADAD01000195.1"/>
</dbReference>
<dbReference type="GO" id="GO:0043138">
    <property type="term" value="F:3'-5' DNA helicase activity"/>
    <property type="evidence" value="ECO:0007669"/>
    <property type="project" value="TreeGrafter"/>
</dbReference>
<keyword evidence="2 5" id="KW-0378">Hydrolase</keyword>
<organism evidence="8 9">
    <name type="scientific">Pseudoleptotrichia goodfellowii F0264</name>
    <dbReference type="NCBI Taxonomy" id="596323"/>
    <lineage>
        <taxon>Bacteria</taxon>
        <taxon>Fusobacteriati</taxon>
        <taxon>Fusobacteriota</taxon>
        <taxon>Fusobacteriia</taxon>
        <taxon>Fusobacteriales</taxon>
        <taxon>Leptotrichiaceae</taxon>
        <taxon>Pseudoleptotrichia</taxon>
    </lineage>
</organism>
<proteinExistence type="predicted"/>
<gene>
    <name evidence="8" type="ORF">HMPREF0554_0060</name>
</gene>
<evidence type="ECO:0000256" key="6">
    <source>
        <dbReference type="SAM" id="Coils"/>
    </source>
</evidence>
<sequence>MLKNISKENIKQEKEILKNLFSNIDNYQSTLFNAGAGAGKTYALIECLKYIIKKYEKELKIHNRKIICITYTNVAAKEIKERLGNTELIKVSTIHERIWELIKIYQKELVEIHLENIKIEIKKIEEKIEIKKEYRDKILEIKGNFYSNENLKSKEYRKKMEQLGIPDGLLKNVNNFKILAKNIIKVENYKLCIQKIEKNEYKEITYDPLYNSDRLYKMRISHDTLLKYGYLIIEKYSLLRKLIIDQYPYIFIDEYQDTDEKIVKIMNLLDIESKRINNPVFIGYFGDYVQNIYENGVGRIENDHLELKKINKIYNRRSYSEIIEVANKIRNDEVNQKSIYTDSFGGNVEFYKGSKEKLEEFLRKNKRIYNTTKNKPLHCLLLTNRMIASFAGFEKLYEFFSKSEYYSGVNYNQLNTEFLSNEAEKMGEIPRLLYRIMRFKNKIENSSTFLKEIIIIKELHERNIVQLRELINLFSLQKVETFLEYIDLICKIYDETNNNDYKVIIGKIFDIKEISAQGIRSYLLESLYPNLEDKTEKIIEIDDILKENINEYENWFDYIEDNIKSDIIYHTYHGTKGLEFENVIVVMENNFGRDKDYFKRFFKYYNKRDKLDENDREKFEKARNLLYVSVTRAIKNLKIFYVDDISEFEDEIKKIFGEIKIF</sequence>
<evidence type="ECO:0000313" key="8">
    <source>
        <dbReference type="EMBL" id="EEY33982.1"/>
    </source>
</evidence>
<dbReference type="Pfam" id="PF00580">
    <property type="entry name" value="UvrD-helicase"/>
    <property type="match status" value="1"/>
</dbReference>
<keyword evidence="6" id="KW-0175">Coiled coil</keyword>
<protein>
    <recommendedName>
        <fullName evidence="7">UvrD-like helicase ATP-binding domain-containing protein</fullName>
    </recommendedName>
</protein>
<name>D0GPM6_9FUSO</name>
<dbReference type="GO" id="GO:0003677">
    <property type="term" value="F:DNA binding"/>
    <property type="evidence" value="ECO:0007669"/>
    <property type="project" value="InterPro"/>
</dbReference>
<evidence type="ECO:0000256" key="3">
    <source>
        <dbReference type="ARBA" id="ARBA00022806"/>
    </source>
</evidence>
<reference evidence="8 9" key="1">
    <citation type="submission" date="2009-10" db="EMBL/GenBank/DDBJ databases">
        <authorList>
            <person name="Harkins D.M."/>
            <person name="Madupu R."/>
            <person name="Durkin A.S."/>
            <person name="Torralba M."/>
            <person name="Methe B."/>
            <person name="Sutton G.G."/>
            <person name="Strausberg R.L."/>
            <person name="Nelson K.E."/>
        </authorList>
    </citation>
    <scope>NUCLEOTIDE SEQUENCE [LARGE SCALE GENOMIC DNA]</scope>
    <source>
        <strain evidence="8 9">F0264</strain>
    </source>
</reference>
<feature type="domain" description="UvrD-like helicase ATP-binding" evidence="7">
    <location>
        <begin position="13"/>
        <end position="339"/>
    </location>
</feature>
<accession>D0GPM6</accession>
<dbReference type="PROSITE" id="PS51198">
    <property type="entry name" value="UVRD_HELICASE_ATP_BIND"/>
    <property type="match status" value="1"/>
</dbReference>
<dbReference type="InterPro" id="IPR027417">
    <property type="entry name" value="P-loop_NTPase"/>
</dbReference>
<dbReference type="PANTHER" id="PTHR11070">
    <property type="entry name" value="UVRD / RECB / PCRA DNA HELICASE FAMILY MEMBER"/>
    <property type="match status" value="1"/>
</dbReference>